<gene>
    <name evidence="1" type="ORF">RIEGSTA812A_PEG_356</name>
</gene>
<organism evidence="1">
    <name type="scientific">invertebrate metagenome</name>
    <dbReference type="NCBI Taxonomy" id="1711999"/>
    <lineage>
        <taxon>unclassified sequences</taxon>
        <taxon>metagenomes</taxon>
        <taxon>organismal metagenomes</taxon>
    </lineage>
</organism>
<name>A0A484H856_9ZZZZ</name>
<sequence>MTPMATAMSILVNGGIQQLHYPSTFGWVAGVARWGGRG</sequence>
<protein>
    <submittedName>
        <fullName evidence="1">Uncharacterized protein</fullName>
    </submittedName>
</protein>
<dbReference type="AlphaFoldDB" id="A0A484H856"/>
<evidence type="ECO:0000313" key="1">
    <source>
        <dbReference type="EMBL" id="VBB68883.1"/>
    </source>
</evidence>
<accession>A0A484H856</accession>
<dbReference type="EMBL" id="LR026963">
    <property type="protein sequence ID" value="VBB68883.1"/>
    <property type="molecule type" value="Genomic_DNA"/>
</dbReference>
<proteinExistence type="predicted"/>
<reference evidence="1" key="1">
    <citation type="submission" date="2018-10" db="EMBL/GenBank/DDBJ databases">
        <authorList>
            <person name="Gruber-Vodicka H."/>
            <person name="Jaeckle O."/>
        </authorList>
    </citation>
    <scope>NUCLEOTIDE SEQUENCE</scope>
</reference>